<sequence>MTFIPVVQPSRHPLGAVEVDLDLFADEVLLDTQPVADSLRELASVIHLPRNNLWAITRYDDVRAALANPEDFSSQWVAFNDTMNKIMQGTTIATDPPNHHDLRAVLTENLTPRALRGMRSRMEEAAQHHVQRVLTQERIECVEDVARDFVVSIVVDLIGIQGEQREMLLTWGEAALNAQGPMNARAEEGLPIAGGLYQWTRGVLVADDLREGSLGRAIFAAADRGDIPYENRSILIEQLIIAGMDTTITTIANALLLLGESPAQYSHLRQHPELIPSALSEVLRLKPAIPMVGRRVTRDLTIGDVTIPADSHAVLMLASGNRDPRQYVNPEQFDVTRNPVDQLSFGYGIHTCAGQGLARMEMQSILTAWINEVESFGVGEVQRKLSNITRPYASIELTTVIRA</sequence>
<dbReference type="InterPro" id="IPR002397">
    <property type="entry name" value="Cyt_P450_B"/>
</dbReference>
<evidence type="ECO:0000256" key="1">
    <source>
        <dbReference type="ARBA" id="ARBA00010617"/>
    </source>
</evidence>
<keyword evidence="2" id="KW-0408">Iron</keyword>
<evidence type="ECO:0000256" key="2">
    <source>
        <dbReference type="RuleBase" id="RU000461"/>
    </source>
</evidence>
<dbReference type="Gene3D" id="1.10.630.10">
    <property type="entry name" value="Cytochrome P450"/>
    <property type="match status" value="1"/>
</dbReference>
<comment type="caution">
    <text evidence="3">The sequence shown here is derived from an EMBL/GenBank/DDBJ whole genome shotgun (WGS) entry which is preliminary data.</text>
</comment>
<name>A0A1B7M150_9MICC</name>
<dbReference type="InterPro" id="IPR017972">
    <property type="entry name" value="Cyt_P450_CS"/>
</dbReference>
<dbReference type="RefSeq" id="WP_052504736.1">
    <property type="nucleotide sequence ID" value="NZ_LXEY01000014.1"/>
</dbReference>
<dbReference type="InterPro" id="IPR001128">
    <property type="entry name" value="Cyt_P450"/>
</dbReference>
<organism evidence="3 4">
    <name type="scientific">Enteractinococcus helveticum</name>
    <dbReference type="NCBI Taxonomy" id="1837282"/>
    <lineage>
        <taxon>Bacteria</taxon>
        <taxon>Bacillati</taxon>
        <taxon>Actinomycetota</taxon>
        <taxon>Actinomycetes</taxon>
        <taxon>Micrococcales</taxon>
        <taxon>Micrococcaceae</taxon>
    </lineage>
</organism>
<gene>
    <name evidence="3" type="ORF">A6F49_07620</name>
</gene>
<dbReference type="PANTHER" id="PTHR46696:SF1">
    <property type="entry name" value="CYTOCHROME P450 YJIB-RELATED"/>
    <property type="match status" value="1"/>
</dbReference>
<dbReference type="GO" id="GO:0020037">
    <property type="term" value="F:heme binding"/>
    <property type="evidence" value="ECO:0007669"/>
    <property type="project" value="InterPro"/>
</dbReference>
<keyword evidence="2" id="KW-0503">Monooxygenase</keyword>
<dbReference type="GO" id="GO:0005506">
    <property type="term" value="F:iron ion binding"/>
    <property type="evidence" value="ECO:0007669"/>
    <property type="project" value="InterPro"/>
</dbReference>
<accession>A0A1B7M150</accession>
<dbReference type="InterPro" id="IPR036396">
    <property type="entry name" value="Cyt_P450_sf"/>
</dbReference>
<dbReference type="GO" id="GO:0004497">
    <property type="term" value="F:monooxygenase activity"/>
    <property type="evidence" value="ECO:0007669"/>
    <property type="project" value="UniProtKB-KW"/>
</dbReference>
<protein>
    <submittedName>
        <fullName evidence="3">Cytochrome</fullName>
    </submittedName>
</protein>
<dbReference type="PRINTS" id="PR00385">
    <property type="entry name" value="P450"/>
</dbReference>
<comment type="similarity">
    <text evidence="1 2">Belongs to the cytochrome P450 family.</text>
</comment>
<dbReference type="AlphaFoldDB" id="A0A1B7M150"/>
<keyword evidence="2" id="KW-0349">Heme</keyword>
<dbReference type="Proteomes" id="UP000078292">
    <property type="component" value="Unassembled WGS sequence"/>
</dbReference>
<dbReference type="STRING" id="1837282.A6F49_07620"/>
<reference evidence="3 4" key="1">
    <citation type="submission" date="2016-04" db="EMBL/GenBank/DDBJ databases">
        <title>First whole genome shotgun sequence of the bacterium Enteractinococcus sp. strain UASWS1574.</title>
        <authorList>
            <person name="Crovadore J."/>
            <person name="Chablais R."/>
            <person name="Lefort F."/>
        </authorList>
    </citation>
    <scope>NUCLEOTIDE SEQUENCE [LARGE SCALE GENOMIC DNA]</scope>
    <source>
        <strain evidence="3 4">UASWS1574</strain>
    </source>
</reference>
<dbReference type="SUPFAM" id="SSF48264">
    <property type="entry name" value="Cytochrome P450"/>
    <property type="match status" value="1"/>
</dbReference>
<dbReference type="GO" id="GO:0016705">
    <property type="term" value="F:oxidoreductase activity, acting on paired donors, with incorporation or reduction of molecular oxygen"/>
    <property type="evidence" value="ECO:0007669"/>
    <property type="project" value="InterPro"/>
</dbReference>
<dbReference type="OrthoDB" id="54272at2"/>
<dbReference type="Pfam" id="PF00067">
    <property type="entry name" value="p450"/>
    <property type="match status" value="1"/>
</dbReference>
<dbReference type="PANTHER" id="PTHR46696">
    <property type="entry name" value="P450, PUTATIVE (EUROFUNG)-RELATED"/>
    <property type="match status" value="1"/>
</dbReference>
<dbReference type="EMBL" id="LXEY01000014">
    <property type="protein sequence ID" value="OAV62151.1"/>
    <property type="molecule type" value="Genomic_DNA"/>
</dbReference>
<evidence type="ECO:0000313" key="3">
    <source>
        <dbReference type="EMBL" id="OAV62151.1"/>
    </source>
</evidence>
<keyword evidence="4" id="KW-1185">Reference proteome</keyword>
<keyword evidence="2" id="KW-0560">Oxidoreductase</keyword>
<keyword evidence="2" id="KW-0479">Metal-binding</keyword>
<dbReference type="PROSITE" id="PS00086">
    <property type="entry name" value="CYTOCHROME_P450"/>
    <property type="match status" value="1"/>
</dbReference>
<proteinExistence type="inferred from homology"/>
<evidence type="ECO:0000313" key="4">
    <source>
        <dbReference type="Proteomes" id="UP000078292"/>
    </source>
</evidence>
<dbReference type="PRINTS" id="PR00359">
    <property type="entry name" value="BP450"/>
</dbReference>